<keyword evidence="8" id="KW-0333">Golgi apparatus</keyword>
<evidence type="ECO:0000256" key="8">
    <source>
        <dbReference type="ARBA" id="ARBA00023034"/>
    </source>
</evidence>
<evidence type="ECO:0000256" key="9">
    <source>
        <dbReference type="ARBA" id="ARBA00023136"/>
    </source>
</evidence>
<evidence type="ECO:0000256" key="10">
    <source>
        <dbReference type="ARBA" id="ARBA00023180"/>
    </source>
</evidence>
<keyword evidence="12" id="KW-1185">Reference proteome</keyword>
<keyword evidence="4" id="KW-0808">Transferase</keyword>
<dbReference type="EMBL" id="JBGBPQ010000023">
    <property type="protein sequence ID" value="KAL1500616.1"/>
    <property type="molecule type" value="Genomic_DNA"/>
</dbReference>
<proteinExistence type="inferred from homology"/>
<comment type="similarity">
    <text evidence="2">Belongs to the glycosyltransferase 29 family.</text>
</comment>
<keyword evidence="10" id="KW-0325">Glycoprotein</keyword>
<keyword evidence="6" id="KW-0735">Signal-anchor</keyword>
<evidence type="ECO:0000256" key="3">
    <source>
        <dbReference type="ARBA" id="ARBA00022676"/>
    </source>
</evidence>
<organism evidence="11 12">
    <name type="scientific">Prymnesium parvum</name>
    <name type="common">Toxic golden alga</name>
    <dbReference type="NCBI Taxonomy" id="97485"/>
    <lineage>
        <taxon>Eukaryota</taxon>
        <taxon>Haptista</taxon>
        <taxon>Haptophyta</taxon>
        <taxon>Prymnesiophyceae</taxon>
        <taxon>Prymnesiales</taxon>
        <taxon>Prymnesiaceae</taxon>
        <taxon>Prymnesium</taxon>
    </lineage>
</organism>
<keyword evidence="9" id="KW-0472">Membrane</keyword>
<dbReference type="Proteomes" id="UP001515480">
    <property type="component" value="Unassembled WGS sequence"/>
</dbReference>
<evidence type="ECO:0000256" key="6">
    <source>
        <dbReference type="ARBA" id="ARBA00022968"/>
    </source>
</evidence>
<accession>A0AB34IMQ4</accession>
<dbReference type="InterPro" id="IPR038578">
    <property type="entry name" value="GT29-like_sf"/>
</dbReference>
<dbReference type="Pfam" id="PF00777">
    <property type="entry name" value="Glyco_transf_29"/>
    <property type="match status" value="1"/>
</dbReference>
<evidence type="ECO:0000256" key="4">
    <source>
        <dbReference type="ARBA" id="ARBA00022679"/>
    </source>
</evidence>
<keyword evidence="3" id="KW-0328">Glycosyltransferase</keyword>
<comment type="subcellular location">
    <subcellularLocation>
        <location evidence="1">Golgi apparatus membrane</location>
        <topology evidence="1">Single-pass type II membrane protein</topology>
    </subcellularLocation>
</comment>
<evidence type="ECO:0000313" key="11">
    <source>
        <dbReference type="EMBL" id="KAL1500616.1"/>
    </source>
</evidence>
<evidence type="ECO:0000256" key="2">
    <source>
        <dbReference type="ARBA" id="ARBA00006003"/>
    </source>
</evidence>
<evidence type="ECO:0000313" key="12">
    <source>
        <dbReference type="Proteomes" id="UP001515480"/>
    </source>
</evidence>
<name>A0AB34IMQ4_PRYPA</name>
<sequence>MLRHGELHPHHVPWPHACSRTPHVWPSPPPASSRIASLDAAMRCRSHCEPTRRRARAAIDEGAREMLAQLHARRVLCDASRRCTVAAAGWVWEVCVPRAAARLCEPYGEVWQQVGAPLANFTPDGCVRFDLRLLAAWWRRLRTASPFFSAGQQPSDERFSTYKPLRPQEFRSPSVRLWPRPPPLSAEEKARKAAAQARHIAEFDALLDELRASPRTLAPLSYERCAFVGSGGDLNCGAAKGRRIDAADAVFRANSFQHRPPPAGEGASRLGERLRMQMVEPAQAGRRTDYRVNCLFGNESRSALRHREACIVSFNWWSLTWGLESFNNARTMCCEGKYGPLRSSYTLSALREHARQGLQIAFFRGFKSGIDVLDKMRKGSGGNALLSAISMCRQPVDVYGAGLLSVDGVAGDKVYAHAYDPGASRCIEEEQGARFIGPKRDIRLLRWHEKTEWKRQRIKTELLLHVLHALDVIHWVL</sequence>
<gene>
    <name evidence="11" type="ORF">AB1Y20_013268</name>
</gene>
<evidence type="ECO:0000256" key="7">
    <source>
        <dbReference type="ARBA" id="ARBA00022989"/>
    </source>
</evidence>
<dbReference type="GO" id="GO:0008373">
    <property type="term" value="F:sialyltransferase activity"/>
    <property type="evidence" value="ECO:0007669"/>
    <property type="project" value="InterPro"/>
</dbReference>
<reference evidence="11 12" key="1">
    <citation type="journal article" date="2024" name="Science">
        <title>Giant polyketide synthase enzymes in the biosynthesis of giant marine polyether toxins.</title>
        <authorList>
            <person name="Fallon T.R."/>
            <person name="Shende V.V."/>
            <person name="Wierzbicki I.H."/>
            <person name="Pendleton A.L."/>
            <person name="Watervoot N.F."/>
            <person name="Auber R.P."/>
            <person name="Gonzalez D.J."/>
            <person name="Wisecaver J.H."/>
            <person name="Moore B.S."/>
        </authorList>
    </citation>
    <scope>NUCLEOTIDE SEQUENCE [LARGE SCALE GENOMIC DNA]</scope>
    <source>
        <strain evidence="11 12">12B1</strain>
    </source>
</reference>
<dbReference type="InterPro" id="IPR001675">
    <property type="entry name" value="Glyco_trans_29"/>
</dbReference>
<keyword evidence="7" id="KW-1133">Transmembrane helix</keyword>
<dbReference type="AlphaFoldDB" id="A0AB34IMQ4"/>
<dbReference type="Gene3D" id="3.90.1480.20">
    <property type="entry name" value="Glycosyl transferase family 29"/>
    <property type="match status" value="1"/>
</dbReference>
<keyword evidence="5" id="KW-0812">Transmembrane</keyword>
<evidence type="ECO:0000256" key="5">
    <source>
        <dbReference type="ARBA" id="ARBA00022692"/>
    </source>
</evidence>
<comment type="caution">
    <text evidence="11">The sequence shown here is derived from an EMBL/GenBank/DDBJ whole genome shotgun (WGS) entry which is preliminary data.</text>
</comment>
<dbReference type="GO" id="GO:0000139">
    <property type="term" value="C:Golgi membrane"/>
    <property type="evidence" value="ECO:0007669"/>
    <property type="project" value="UniProtKB-SubCell"/>
</dbReference>
<protein>
    <submittedName>
        <fullName evidence="11">Uncharacterized protein</fullName>
    </submittedName>
</protein>
<evidence type="ECO:0000256" key="1">
    <source>
        <dbReference type="ARBA" id="ARBA00004323"/>
    </source>
</evidence>